<dbReference type="Gene3D" id="1.20.140.10">
    <property type="entry name" value="Butyryl-CoA Dehydrogenase, subunit A, domain 3"/>
    <property type="match status" value="1"/>
</dbReference>
<evidence type="ECO:0000313" key="11">
    <source>
        <dbReference type="EMBL" id="TQL90754.1"/>
    </source>
</evidence>
<evidence type="ECO:0000259" key="8">
    <source>
        <dbReference type="Pfam" id="PF00441"/>
    </source>
</evidence>
<dbReference type="SUPFAM" id="SSF47203">
    <property type="entry name" value="Acyl-CoA dehydrogenase C-terminal domain-like"/>
    <property type="match status" value="1"/>
</dbReference>
<keyword evidence="5 7" id="KW-0274">FAD</keyword>
<dbReference type="InterPro" id="IPR050741">
    <property type="entry name" value="Acyl-CoA_dehydrogenase"/>
</dbReference>
<dbReference type="SUPFAM" id="SSF56645">
    <property type="entry name" value="Acyl-CoA dehydrogenase NM domain-like"/>
    <property type="match status" value="1"/>
</dbReference>
<dbReference type="InterPro" id="IPR046373">
    <property type="entry name" value="Acyl-CoA_Oxase/DH_mid-dom_sf"/>
</dbReference>
<accession>A0A543C106</accession>
<keyword evidence="4 7" id="KW-0285">Flavoprotein</keyword>
<evidence type="ECO:0000256" key="7">
    <source>
        <dbReference type="RuleBase" id="RU362125"/>
    </source>
</evidence>
<dbReference type="GO" id="GO:0050660">
    <property type="term" value="F:flavin adenine dinucleotide binding"/>
    <property type="evidence" value="ECO:0007669"/>
    <property type="project" value="InterPro"/>
</dbReference>
<dbReference type="RefSeq" id="WP_141962740.1">
    <property type="nucleotide sequence ID" value="NZ_VFOZ01000002.1"/>
</dbReference>
<comment type="subunit">
    <text evidence="3">Homodimer.</text>
</comment>
<dbReference type="EMBL" id="VFOZ01000002">
    <property type="protein sequence ID" value="TQL90754.1"/>
    <property type="molecule type" value="Genomic_DNA"/>
</dbReference>
<reference evidence="11 12" key="1">
    <citation type="submission" date="2019-06" db="EMBL/GenBank/DDBJ databases">
        <title>Sequencing the genomes of 1000 actinobacteria strains.</title>
        <authorList>
            <person name="Klenk H.-P."/>
        </authorList>
    </citation>
    <scope>NUCLEOTIDE SEQUENCE [LARGE SCALE GENOMIC DNA]</scope>
    <source>
        <strain evidence="11 12">DSM 102200</strain>
    </source>
</reference>
<comment type="cofactor">
    <cofactor evidence="1 7">
        <name>FAD</name>
        <dbReference type="ChEBI" id="CHEBI:57692"/>
    </cofactor>
</comment>
<keyword evidence="6 7" id="KW-0560">Oxidoreductase</keyword>
<evidence type="ECO:0000256" key="5">
    <source>
        <dbReference type="ARBA" id="ARBA00022827"/>
    </source>
</evidence>
<protein>
    <submittedName>
        <fullName evidence="11">Acyl-CoA dehydrogenase</fullName>
    </submittedName>
</protein>
<keyword evidence="12" id="KW-1185">Reference proteome</keyword>
<dbReference type="OrthoDB" id="8876745at2"/>
<comment type="similarity">
    <text evidence="2 7">Belongs to the acyl-CoA dehydrogenase family.</text>
</comment>
<dbReference type="GO" id="GO:0005737">
    <property type="term" value="C:cytoplasm"/>
    <property type="evidence" value="ECO:0007669"/>
    <property type="project" value="TreeGrafter"/>
</dbReference>
<feature type="domain" description="Acyl-CoA dehydrogenase/oxidase C-terminal" evidence="8">
    <location>
        <begin position="245"/>
        <end position="393"/>
    </location>
</feature>
<comment type="caution">
    <text evidence="11">The sequence shown here is derived from an EMBL/GenBank/DDBJ whole genome shotgun (WGS) entry which is preliminary data.</text>
</comment>
<dbReference type="Pfam" id="PF02771">
    <property type="entry name" value="Acyl-CoA_dh_N"/>
    <property type="match status" value="1"/>
</dbReference>
<dbReference type="Gene3D" id="1.10.540.10">
    <property type="entry name" value="Acyl-CoA dehydrogenase/oxidase, N-terminal domain"/>
    <property type="match status" value="1"/>
</dbReference>
<dbReference type="GO" id="GO:0003995">
    <property type="term" value="F:acyl-CoA dehydrogenase activity"/>
    <property type="evidence" value="ECO:0007669"/>
    <property type="project" value="TreeGrafter"/>
</dbReference>
<evidence type="ECO:0000256" key="1">
    <source>
        <dbReference type="ARBA" id="ARBA00001974"/>
    </source>
</evidence>
<proteinExistence type="inferred from homology"/>
<feature type="domain" description="Acyl-CoA oxidase/dehydrogenase middle" evidence="9">
    <location>
        <begin position="134"/>
        <end position="229"/>
    </location>
</feature>
<dbReference type="InterPro" id="IPR037069">
    <property type="entry name" value="AcylCoA_DH/ox_N_sf"/>
</dbReference>
<feature type="domain" description="Acyl-CoA dehydrogenase/oxidase N-terminal" evidence="10">
    <location>
        <begin position="15"/>
        <end position="129"/>
    </location>
</feature>
<name>A0A543C106_9ACTN</name>
<dbReference type="Pfam" id="PF00441">
    <property type="entry name" value="Acyl-CoA_dh_1"/>
    <property type="match status" value="1"/>
</dbReference>
<dbReference type="InterPro" id="IPR009100">
    <property type="entry name" value="AcylCoA_DH/oxidase_NM_dom_sf"/>
</dbReference>
<dbReference type="Pfam" id="PF02770">
    <property type="entry name" value="Acyl-CoA_dh_M"/>
    <property type="match status" value="1"/>
</dbReference>
<evidence type="ECO:0000256" key="6">
    <source>
        <dbReference type="ARBA" id="ARBA00023002"/>
    </source>
</evidence>
<evidence type="ECO:0000256" key="4">
    <source>
        <dbReference type="ARBA" id="ARBA00022630"/>
    </source>
</evidence>
<dbReference type="PANTHER" id="PTHR48083:SF13">
    <property type="entry name" value="ACYL-COA DEHYDROGENASE FAMILY MEMBER 11"/>
    <property type="match status" value="1"/>
</dbReference>
<dbReference type="Proteomes" id="UP000316096">
    <property type="component" value="Unassembled WGS sequence"/>
</dbReference>
<evidence type="ECO:0000259" key="9">
    <source>
        <dbReference type="Pfam" id="PF02770"/>
    </source>
</evidence>
<dbReference type="AlphaFoldDB" id="A0A543C106"/>
<dbReference type="InterPro" id="IPR013786">
    <property type="entry name" value="AcylCoA_DH/ox_N"/>
</dbReference>
<sequence length="422" mass="46367">MWDFSTEPEFQAKLDWMDAFIRDEVEPLDLVYGGKAYMPLDDETRPIVEPLKAQVREQGLWACHLGPDLGGQGYGQLKLALMNELIGRSPWASVIFGCQAPDTGNAEIIAMYGTEEQKARYLKPLLDGECFSGFSMTEPHAGSDPRLFRTRAVRDGDGWVISGEKYFTSNAANAAFLIVMAVTDPDAHPYQRMSMFLVPTDTPGVEIVRNISTMGHRGDGGHAHIRYNDAAVGPESLLGEAGGAFAISQARLGGGRIHHAMRTVAAVKKAFDMMCERALSRETHDGNLAGKQLVQAAIADSYIEIQQFRLLILHTAWLIDQSSTKEARTQIAACKVAAARVFHDVVYRAMHIHGALGVSSDTPLARLWQSAPLMGIMDGPTEVHQSSIARRVLRQYEPATGPWPTEYLPDKIAAAREKFGVD</sequence>
<evidence type="ECO:0000256" key="2">
    <source>
        <dbReference type="ARBA" id="ARBA00009347"/>
    </source>
</evidence>
<dbReference type="InterPro" id="IPR006091">
    <property type="entry name" value="Acyl-CoA_Oxase/DH_mid-dom"/>
</dbReference>
<dbReference type="FunFam" id="2.40.110.10:FF:000002">
    <property type="entry name" value="Acyl-CoA dehydrogenase fadE12"/>
    <property type="match status" value="1"/>
</dbReference>
<dbReference type="GO" id="GO:0033539">
    <property type="term" value="P:fatty acid beta-oxidation using acyl-CoA dehydrogenase"/>
    <property type="evidence" value="ECO:0007669"/>
    <property type="project" value="TreeGrafter"/>
</dbReference>
<evidence type="ECO:0000256" key="3">
    <source>
        <dbReference type="ARBA" id="ARBA00011738"/>
    </source>
</evidence>
<evidence type="ECO:0000259" key="10">
    <source>
        <dbReference type="Pfam" id="PF02771"/>
    </source>
</evidence>
<dbReference type="Gene3D" id="2.40.110.10">
    <property type="entry name" value="Butyryl-CoA Dehydrogenase, subunit A, domain 2"/>
    <property type="match status" value="1"/>
</dbReference>
<gene>
    <name evidence="11" type="ORF">FB559_8067</name>
</gene>
<dbReference type="PANTHER" id="PTHR48083">
    <property type="entry name" value="MEDIUM-CHAIN SPECIFIC ACYL-COA DEHYDROGENASE, MITOCHONDRIAL-RELATED"/>
    <property type="match status" value="1"/>
</dbReference>
<organism evidence="11 12">
    <name type="scientific">Actinoallomurus bryophytorum</name>
    <dbReference type="NCBI Taxonomy" id="1490222"/>
    <lineage>
        <taxon>Bacteria</taxon>
        <taxon>Bacillati</taxon>
        <taxon>Actinomycetota</taxon>
        <taxon>Actinomycetes</taxon>
        <taxon>Streptosporangiales</taxon>
        <taxon>Thermomonosporaceae</taxon>
        <taxon>Actinoallomurus</taxon>
    </lineage>
</organism>
<dbReference type="InterPro" id="IPR036250">
    <property type="entry name" value="AcylCo_DH-like_C"/>
</dbReference>
<evidence type="ECO:0000313" key="12">
    <source>
        <dbReference type="Proteomes" id="UP000316096"/>
    </source>
</evidence>
<dbReference type="InterPro" id="IPR009075">
    <property type="entry name" value="AcylCo_DH/oxidase_C"/>
</dbReference>